<accession>A0AC61L6Q6</accession>
<evidence type="ECO:0000313" key="2">
    <source>
        <dbReference type="Proteomes" id="UP000248329"/>
    </source>
</evidence>
<name>A0AC61L6Q6_9EURY</name>
<dbReference type="EMBL" id="PQXF01000001">
    <property type="protein sequence ID" value="PXF62128.1"/>
    <property type="molecule type" value="Genomic_DNA"/>
</dbReference>
<sequence length="784" mass="84444">MEDTRSKAIRRTLSTIVAITILVSLIAPVVSGAYESGGADEKIGVLVVAHGSPSESWCSPVRNATDEMDLPYPVELGFLEFVPNETINLAVDRLDDAGVTKIIAVPLFISSHSSHIQEIEYVLGLRDALPLTTENVVVEGMEIERTVTQKGGQYIISRVTLEPDTDGDLQATGHPEEDPLVPVETDSEIVLTAAMDDHWLMAGIVADRTADLCTEPEGETLVLVAHGTGEEENFAGWVNSTSSLADQARLKLLYWRDPAVGLGGTKTAFIHHNETLHPEFTLEPIVKNATDPVVVPLMVSEGYFTGKMIPGLLENLTCAYDGSALTPHPNVAEWIEIVAAEEFTDLTLRIDDETGELLDISLDDVGAAHGHICPCVAAAFKASQTAFLAWDGVLARGDLEIVSAHPSDGHNETFEYILNASEDVTVELPEGTDSVNLTVENYNYKFIEKSTGDVVVVSVNEELFQDGFFEMRKRCKTGVATPDEKSAFKLAKKELKEKILYLPAEEVFKVSGGGGALSPEELFKSLAGEWAFEGSMILGNDIIPINGTRTFTSTGPVSADFIVAYKMGETETAETGSAWWDGEREQLAIKEGDEIEYSNLTSNGYESRAVLKDGIPELNISVAVVSEESLTILDDMTQVMKWSAVNMNGETLCSGKLTFKPVAHKTATTLTADIIPAISMTVPTTTVDFGKVGAGMTSANQVITVVNTGASSAKVSAMMLDDAGCFYNESLRLNGGTIGGFSSVLPSDTSDFIYEYDILTNLVVPDWAGGKYDGTILFVAESES</sequence>
<comment type="caution">
    <text evidence="1">The sequence shown here is derived from an EMBL/GenBank/DDBJ whole genome shotgun (WGS) entry which is preliminary data.</text>
</comment>
<evidence type="ECO:0000313" key="1">
    <source>
        <dbReference type="EMBL" id="PXF62128.1"/>
    </source>
</evidence>
<reference evidence="1" key="1">
    <citation type="submission" date="2018-01" db="EMBL/GenBank/DDBJ databases">
        <authorList>
            <person name="Krukenberg V."/>
        </authorList>
    </citation>
    <scope>NUCLEOTIDE SEQUENCE</scope>
    <source>
        <strain evidence="1">E20ANME2</strain>
    </source>
</reference>
<proteinExistence type="predicted"/>
<protein>
    <submittedName>
        <fullName evidence="1">Uncharacterized protein</fullName>
    </submittedName>
</protein>
<dbReference type="Proteomes" id="UP000248329">
    <property type="component" value="Unassembled WGS sequence"/>
</dbReference>
<gene>
    <name evidence="1" type="ORF">C4B59_00510</name>
</gene>
<organism evidence="1 2">
    <name type="scientific">Candidatus Methanogaster sp</name>
    <dbReference type="NCBI Taxonomy" id="3386292"/>
    <lineage>
        <taxon>Archaea</taxon>
        <taxon>Methanobacteriati</taxon>
        <taxon>Methanobacteriota</taxon>
        <taxon>Stenosarchaea group</taxon>
        <taxon>Methanomicrobia</taxon>
        <taxon>Methanosarcinales</taxon>
        <taxon>ANME-2 cluster</taxon>
        <taxon>Candidatus Methanogasteraceae</taxon>
        <taxon>Candidatus Methanogaster</taxon>
    </lineage>
</organism>